<feature type="domain" description="Heme NO-binding" evidence="1">
    <location>
        <begin position="2"/>
        <end position="160"/>
    </location>
</feature>
<protein>
    <submittedName>
        <fullName evidence="2">Nitric oxide sensor HnoX</fullName>
    </submittedName>
</protein>
<comment type="caution">
    <text evidence="2">The sequence shown here is derived from an EMBL/GenBank/DDBJ whole genome shotgun (WGS) entry which is preliminary data.</text>
</comment>
<dbReference type="SUPFAM" id="SSF111126">
    <property type="entry name" value="Ligand-binding domain in the NO signalling and Golgi transport"/>
    <property type="match status" value="1"/>
</dbReference>
<keyword evidence="3" id="KW-1185">Reference proteome</keyword>
<dbReference type="InterPro" id="IPR024096">
    <property type="entry name" value="NO_sig/Golgi_transp_ligand-bd"/>
</dbReference>
<dbReference type="InterPro" id="IPR011644">
    <property type="entry name" value="Heme_NO-bd"/>
</dbReference>
<dbReference type="Proteomes" id="UP001500736">
    <property type="component" value="Unassembled WGS sequence"/>
</dbReference>
<name>A0ABN1JFU0_9FLAO</name>
<dbReference type="InterPro" id="IPR038158">
    <property type="entry name" value="H-NOX_domain_sf"/>
</dbReference>
<evidence type="ECO:0000259" key="1">
    <source>
        <dbReference type="Pfam" id="PF07700"/>
    </source>
</evidence>
<dbReference type="RefSeq" id="WP_131506134.1">
    <property type="nucleotide sequence ID" value="NZ_BAAAGF010000001.1"/>
</dbReference>
<sequence length="180" mass="20829">MKGIIFTEFLELVEEKFGLVMVDKIINQSNLESNGVYTAVGTYEFSEMLQLISHLSENTDISVDDLLMVYSEHLFKALIKSHPNLVEHYKDPMDLLASIENHIHVEVKKIYPEAQLPTFELEEKTDTKMVMVYKSDKALYMLGKGLMLETFKLFKVPAEIDFEKLNEEGTEVRFTINKKQ</sequence>
<dbReference type="Pfam" id="PF07700">
    <property type="entry name" value="HNOB"/>
    <property type="match status" value="1"/>
</dbReference>
<evidence type="ECO:0000313" key="3">
    <source>
        <dbReference type="Proteomes" id="UP001500736"/>
    </source>
</evidence>
<evidence type="ECO:0000313" key="2">
    <source>
        <dbReference type="EMBL" id="GAA0738760.1"/>
    </source>
</evidence>
<proteinExistence type="predicted"/>
<accession>A0ABN1JFU0</accession>
<reference evidence="2 3" key="1">
    <citation type="journal article" date="2019" name="Int. J. Syst. Evol. Microbiol.">
        <title>The Global Catalogue of Microorganisms (GCM) 10K type strain sequencing project: providing services to taxonomists for standard genome sequencing and annotation.</title>
        <authorList>
            <consortium name="The Broad Institute Genomics Platform"/>
            <consortium name="The Broad Institute Genome Sequencing Center for Infectious Disease"/>
            <person name="Wu L."/>
            <person name="Ma J."/>
        </authorList>
    </citation>
    <scope>NUCLEOTIDE SEQUENCE [LARGE SCALE GENOMIC DNA]</scope>
    <source>
        <strain evidence="2 3">JCM 15976</strain>
    </source>
</reference>
<organism evidence="2 3">
    <name type="scientific">Gaetbulibacter jejuensis</name>
    <dbReference type="NCBI Taxonomy" id="584607"/>
    <lineage>
        <taxon>Bacteria</taxon>
        <taxon>Pseudomonadati</taxon>
        <taxon>Bacteroidota</taxon>
        <taxon>Flavobacteriia</taxon>
        <taxon>Flavobacteriales</taxon>
        <taxon>Flavobacteriaceae</taxon>
        <taxon>Gaetbulibacter</taxon>
    </lineage>
</organism>
<dbReference type="EMBL" id="BAAAGF010000001">
    <property type="protein sequence ID" value="GAA0738760.1"/>
    <property type="molecule type" value="Genomic_DNA"/>
</dbReference>
<gene>
    <name evidence="2" type="primary">hnoX</name>
    <name evidence="2" type="ORF">GCM10009431_07020</name>
</gene>
<dbReference type="Gene3D" id="3.90.1520.10">
    <property type="entry name" value="H-NOX domain"/>
    <property type="match status" value="1"/>
</dbReference>